<dbReference type="PROSITE" id="PS50893">
    <property type="entry name" value="ABC_TRANSPORTER_2"/>
    <property type="match status" value="1"/>
</dbReference>
<evidence type="ECO:0000256" key="1">
    <source>
        <dbReference type="ARBA" id="ARBA00005417"/>
    </source>
</evidence>
<sequence>MSDTINFIDFEKQTEIKNQNLHHIIRISGLEKTYTGSGEKLTVLKNLDCNIPYGAKAVITGESGCGKSTFLNILSGIDSVTAGIVNIGPYCITSLDEDSLAEYRSSFLGMIFQFHYLLKDFTALENVFMPAYMAGLSKKEAEERARRLLNDVGLSNRETHLPSELSGGERQRVAVARALVNDPELLLADEPTGNLDPANAAVIGELLFSMTEQYKKTLVLVTHDLNLASMGNIHYTIKDGTLVRLTGSGGQEIRSE</sequence>
<evidence type="ECO:0000256" key="2">
    <source>
        <dbReference type="ARBA" id="ARBA00022448"/>
    </source>
</evidence>
<evidence type="ECO:0000256" key="3">
    <source>
        <dbReference type="ARBA" id="ARBA00022741"/>
    </source>
</evidence>
<dbReference type="EMBL" id="CP054257">
    <property type="protein sequence ID" value="QTQ12033.1"/>
    <property type="molecule type" value="Genomic_DNA"/>
</dbReference>
<dbReference type="GO" id="GO:0005886">
    <property type="term" value="C:plasma membrane"/>
    <property type="evidence" value="ECO:0007669"/>
    <property type="project" value="TreeGrafter"/>
</dbReference>
<evidence type="ECO:0000313" key="7">
    <source>
        <dbReference type="Proteomes" id="UP000671995"/>
    </source>
</evidence>
<proteinExistence type="inferred from homology"/>
<dbReference type="InterPro" id="IPR027417">
    <property type="entry name" value="P-loop_NTPase"/>
</dbReference>
<dbReference type="PROSITE" id="PS00211">
    <property type="entry name" value="ABC_TRANSPORTER_1"/>
    <property type="match status" value="1"/>
</dbReference>
<dbReference type="CDD" id="cd03255">
    <property type="entry name" value="ABC_MJ0796_LolCDE_FtsE"/>
    <property type="match status" value="1"/>
</dbReference>
<dbReference type="PANTHER" id="PTHR24220:SF689">
    <property type="entry name" value="LIPOPROTEIN-RELEASING SYSTEM ATP-BINDING PROTEIN LOLD"/>
    <property type="match status" value="1"/>
</dbReference>
<dbReference type="InterPro" id="IPR017871">
    <property type="entry name" value="ABC_transporter-like_CS"/>
</dbReference>
<keyword evidence="3" id="KW-0547">Nucleotide-binding</keyword>
<dbReference type="Proteomes" id="UP000671995">
    <property type="component" value="Chromosome"/>
</dbReference>
<dbReference type="SMART" id="SM00382">
    <property type="entry name" value="AAA"/>
    <property type="match status" value="1"/>
</dbReference>
<keyword evidence="2" id="KW-0813">Transport</keyword>
<evidence type="ECO:0000259" key="5">
    <source>
        <dbReference type="PROSITE" id="PS50893"/>
    </source>
</evidence>
<accession>A0A975F0D9</accession>
<reference evidence="6" key="1">
    <citation type="submission" date="2020-05" db="EMBL/GenBank/DDBJ databases">
        <authorList>
            <person name="Zeng H."/>
            <person name="Chan Y.K."/>
            <person name="Watt R.M."/>
        </authorList>
    </citation>
    <scope>NUCLEOTIDE SEQUENCE</scope>
    <source>
        <strain evidence="6">ATCC 700773</strain>
    </source>
</reference>
<name>A0A975F0D9_9SPIR</name>
<dbReference type="GO" id="GO:0005524">
    <property type="term" value="F:ATP binding"/>
    <property type="evidence" value="ECO:0007669"/>
    <property type="project" value="UniProtKB-KW"/>
</dbReference>
<dbReference type="GO" id="GO:0016887">
    <property type="term" value="F:ATP hydrolysis activity"/>
    <property type="evidence" value="ECO:0007669"/>
    <property type="project" value="InterPro"/>
</dbReference>
<dbReference type="SUPFAM" id="SSF52540">
    <property type="entry name" value="P-loop containing nucleoside triphosphate hydrolases"/>
    <property type="match status" value="1"/>
</dbReference>
<evidence type="ECO:0000256" key="4">
    <source>
        <dbReference type="ARBA" id="ARBA00022840"/>
    </source>
</evidence>
<dbReference type="Pfam" id="PF00005">
    <property type="entry name" value="ABC_tran"/>
    <property type="match status" value="1"/>
</dbReference>
<organism evidence="6 7">
    <name type="scientific">Treponema parvum</name>
    <dbReference type="NCBI Taxonomy" id="138851"/>
    <lineage>
        <taxon>Bacteria</taxon>
        <taxon>Pseudomonadati</taxon>
        <taxon>Spirochaetota</taxon>
        <taxon>Spirochaetia</taxon>
        <taxon>Spirochaetales</taxon>
        <taxon>Treponemataceae</taxon>
        <taxon>Treponema</taxon>
    </lineage>
</organism>
<comment type="similarity">
    <text evidence="1">Belongs to the ABC transporter superfamily.</text>
</comment>
<feature type="domain" description="ABC transporter" evidence="5">
    <location>
        <begin position="25"/>
        <end position="256"/>
    </location>
</feature>
<dbReference type="InterPro" id="IPR015854">
    <property type="entry name" value="ABC_transpr_LolD-like"/>
</dbReference>
<evidence type="ECO:0000313" key="6">
    <source>
        <dbReference type="EMBL" id="QTQ12033.1"/>
    </source>
</evidence>
<dbReference type="Gene3D" id="3.40.50.300">
    <property type="entry name" value="P-loop containing nucleotide triphosphate hydrolases"/>
    <property type="match status" value="1"/>
</dbReference>
<dbReference type="InterPro" id="IPR003593">
    <property type="entry name" value="AAA+_ATPase"/>
</dbReference>
<dbReference type="InterPro" id="IPR003439">
    <property type="entry name" value="ABC_transporter-like_ATP-bd"/>
</dbReference>
<dbReference type="RefSeq" id="WP_210116747.1">
    <property type="nucleotide sequence ID" value="NZ_CP054257.1"/>
</dbReference>
<dbReference type="InterPro" id="IPR017911">
    <property type="entry name" value="MacB-like_ATP-bd"/>
</dbReference>
<dbReference type="AlphaFoldDB" id="A0A975F0D9"/>
<protein>
    <submittedName>
        <fullName evidence="6">ABC transporter ATP-binding protein</fullName>
    </submittedName>
</protein>
<reference evidence="6" key="2">
    <citation type="journal article" date="2021" name="Microbiol. Resour. Announc.">
        <title>Complete Genome Sequences of Three Human Oral Treponema parvum Isolates.</title>
        <authorList>
            <person name="Zeng H."/>
            <person name="Watt R.M."/>
        </authorList>
    </citation>
    <scope>NUCLEOTIDE SEQUENCE</scope>
    <source>
        <strain evidence="6">ATCC 700773</strain>
    </source>
</reference>
<dbReference type="PANTHER" id="PTHR24220">
    <property type="entry name" value="IMPORT ATP-BINDING PROTEIN"/>
    <property type="match status" value="1"/>
</dbReference>
<gene>
    <name evidence="6" type="ORF">HRI96_07400</name>
</gene>
<keyword evidence="4 6" id="KW-0067">ATP-binding</keyword>
<dbReference type="GO" id="GO:0022857">
    <property type="term" value="F:transmembrane transporter activity"/>
    <property type="evidence" value="ECO:0007669"/>
    <property type="project" value="TreeGrafter"/>
</dbReference>